<proteinExistence type="predicted"/>
<dbReference type="Proteomes" id="UP001603978">
    <property type="component" value="Unassembled WGS sequence"/>
</dbReference>
<accession>A0ABW7ASG9</accession>
<keyword evidence="3" id="KW-1185">Reference proteome</keyword>
<evidence type="ECO:0000256" key="1">
    <source>
        <dbReference type="SAM" id="MobiDB-lite"/>
    </source>
</evidence>
<feature type="compositionally biased region" description="Basic and acidic residues" evidence="1">
    <location>
        <begin position="66"/>
        <end position="76"/>
    </location>
</feature>
<feature type="region of interest" description="Disordered" evidence="1">
    <location>
        <begin position="40"/>
        <end position="76"/>
    </location>
</feature>
<evidence type="ECO:0000313" key="2">
    <source>
        <dbReference type="EMBL" id="MFG1710373.1"/>
    </source>
</evidence>
<comment type="caution">
    <text evidence="2">The sequence shown here is derived from an EMBL/GenBank/DDBJ whole genome shotgun (WGS) entry which is preliminary data.</text>
</comment>
<dbReference type="RefSeq" id="WP_393176081.1">
    <property type="nucleotide sequence ID" value="NZ_JBICRM010000047.1"/>
</dbReference>
<name>A0ABW7ASG9_9ACTN</name>
<protein>
    <submittedName>
        <fullName evidence="2">Uncharacterized protein</fullName>
    </submittedName>
</protein>
<reference evidence="2 3" key="1">
    <citation type="submission" date="2024-10" db="EMBL/GenBank/DDBJ databases">
        <authorList>
            <person name="Topkara A.R."/>
            <person name="Saygin H."/>
        </authorList>
    </citation>
    <scope>NUCLEOTIDE SEQUENCE [LARGE SCALE GENOMIC DNA]</scope>
    <source>
        <strain evidence="2 3">M3C6</strain>
    </source>
</reference>
<sequence>MKTVALVRCGVRDALGNDAAVAVWPLPSAIVFTSNPAAAQNPACWQGGVAPPRRRGSPHDASSGPERSRAEERYWR</sequence>
<gene>
    <name evidence="2" type="ORF">ACFLIM_45115</name>
</gene>
<evidence type="ECO:0000313" key="3">
    <source>
        <dbReference type="Proteomes" id="UP001603978"/>
    </source>
</evidence>
<organism evidence="2 3">
    <name type="scientific">Nonomuraea marmarensis</name>
    <dbReference type="NCBI Taxonomy" id="3351344"/>
    <lineage>
        <taxon>Bacteria</taxon>
        <taxon>Bacillati</taxon>
        <taxon>Actinomycetota</taxon>
        <taxon>Actinomycetes</taxon>
        <taxon>Streptosporangiales</taxon>
        <taxon>Streptosporangiaceae</taxon>
        <taxon>Nonomuraea</taxon>
    </lineage>
</organism>
<dbReference type="EMBL" id="JBICRM010000047">
    <property type="protein sequence ID" value="MFG1710373.1"/>
    <property type="molecule type" value="Genomic_DNA"/>
</dbReference>